<keyword evidence="2" id="KW-1185">Reference proteome</keyword>
<dbReference type="Proteomes" id="UP000660729">
    <property type="component" value="Unassembled WGS sequence"/>
</dbReference>
<name>A0A8H6VHE3_9PEZI</name>
<gene>
    <name evidence="1" type="ORF">HII31_07122</name>
</gene>
<evidence type="ECO:0000313" key="1">
    <source>
        <dbReference type="EMBL" id="KAF7191620.1"/>
    </source>
</evidence>
<protein>
    <submittedName>
        <fullName evidence="1">2-iminobutanoate/2-iminopropanoate deaminase</fullName>
    </submittedName>
</protein>
<organism evidence="1 2">
    <name type="scientific">Pseudocercospora fuligena</name>
    <dbReference type="NCBI Taxonomy" id="685502"/>
    <lineage>
        <taxon>Eukaryota</taxon>
        <taxon>Fungi</taxon>
        <taxon>Dikarya</taxon>
        <taxon>Ascomycota</taxon>
        <taxon>Pezizomycotina</taxon>
        <taxon>Dothideomycetes</taxon>
        <taxon>Dothideomycetidae</taxon>
        <taxon>Mycosphaerellales</taxon>
        <taxon>Mycosphaerellaceae</taxon>
        <taxon>Pseudocercospora</taxon>
    </lineage>
</organism>
<dbReference type="AlphaFoldDB" id="A0A8H6VHE3"/>
<dbReference type="EMBL" id="JABCIY010000157">
    <property type="protein sequence ID" value="KAF7191620.1"/>
    <property type="molecule type" value="Genomic_DNA"/>
</dbReference>
<comment type="caution">
    <text evidence="1">The sequence shown here is derived from an EMBL/GenBank/DDBJ whole genome shotgun (WGS) entry which is preliminary data.</text>
</comment>
<dbReference type="Pfam" id="PF01042">
    <property type="entry name" value="Ribonuc_L-PSP"/>
    <property type="match status" value="1"/>
</dbReference>
<dbReference type="OrthoDB" id="309640at2759"/>
<evidence type="ECO:0000313" key="2">
    <source>
        <dbReference type="Proteomes" id="UP000660729"/>
    </source>
</evidence>
<dbReference type="PANTHER" id="PTHR43857:SF1">
    <property type="entry name" value="YJGH FAMILY PROTEIN"/>
    <property type="match status" value="1"/>
</dbReference>
<accession>A0A8H6VHE3</accession>
<dbReference type="InterPro" id="IPR006175">
    <property type="entry name" value="YjgF/YER057c/UK114"/>
</dbReference>
<dbReference type="Gene3D" id="3.30.1330.40">
    <property type="entry name" value="RutC-like"/>
    <property type="match status" value="1"/>
</dbReference>
<sequence>MHHQVVRVGDQLFMSGQVGLDRARSGRDGIFISENLEEEYDQAFENVDVAFKEAGGKGMEQVYKFVVYMYPYDEEGSRALMKAMKKWFPNHKPTVTAVGVSGLAYEGQHVEVDANAHLG</sequence>
<reference evidence="1" key="1">
    <citation type="submission" date="2020-04" db="EMBL/GenBank/DDBJ databases">
        <title>Draft genome resource of the tomato pathogen Pseudocercospora fuligena.</title>
        <authorList>
            <person name="Zaccaron A."/>
        </authorList>
    </citation>
    <scope>NUCLEOTIDE SEQUENCE</scope>
    <source>
        <strain evidence="1">PF001</strain>
    </source>
</reference>
<dbReference type="SUPFAM" id="SSF55298">
    <property type="entry name" value="YjgF-like"/>
    <property type="match status" value="1"/>
</dbReference>
<dbReference type="PANTHER" id="PTHR43857">
    <property type="entry name" value="BLR7761 PROTEIN"/>
    <property type="match status" value="1"/>
</dbReference>
<proteinExistence type="predicted"/>
<dbReference type="InterPro" id="IPR035959">
    <property type="entry name" value="RutC-like_sf"/>
</dbReference>